<accession>A0ABP0BVQ5</accession>
<evidence type="ECO:0000256" key="5">
    <source>
        <dbReference type="ARBA" id="ARBA00022692"/>
    </source>
</evidence>
<evidence type="ECO:0000256" key="8">
    <source>
        <dbReference type="ARBA" id="ARBA00023136"/>
    </source>
</evidence>
<comment type="subcellular location">
    <subcellularLocation>
        <location evidence="1 11">Endoplasmic reticulum membrane</location>
        <topology evidence="1 11">Multi-pass membrane protein</topology>
    </subcellularLocation>
</comment>
<comment type="caution">
    <text evidence="14">The sequence shown here is derived from an EMBL/GenBank/DDBJ whole genome shotgun (WGS) entry which is preliminary data.</text>
</comment>
<evidence type="ECO:0000256" key="11">
    <source>
        <dbReference type="PIRNR" id="PIRNR000439"/>
    </source>
</evidence>
<comment type="similarity">
    <text evidence="3 11">Belongs to the membrane-bound acyltransferase family. Sterol o-acyltransferase subfamily.</text>
</comment>
<evidence type="ECO:0000256" key="3">
    <source>
        <dbReference type="ARBA" id="ARBA00009010"/>
    </source>
</evidence>
<feature type="transmembrane region" description="Helical" evidence="13">
    <location>
        <begin position="555"/>
        <end position="574"/>
    </location>
</feature>
<feature type="transmembrane region" description="Helical" evidence="13">
    <location>
        <begin position="377"/>
        <end position="396"/>
    </location>
</feature>
<feature type="transmembrane region" description="Helical" evidence="13">
    <location>
        <begin position="184"/>
        <end position="208"/>
    </location>
</feature>
<keyword evidence="15" id="KW-1185">Reference proteome</keyword>
<feature type="transmembrane region" description="Helical" evidence="13">
    <location>
        <begin position="518"/>
        <end position="535"/>
    </location>
</feature>
<reference evidence="14 15" key="1">
    <citation type="submission" date="2024-01" db="EMBL/GenBank/DDBJ databases">
        <authorList>
            <person name="Allen C."/>
            <person name="Tagirdzhanova G."/>
        </authorList>
    </citation>
    <scope>NUCLEOTIDE SEQUENCE [LARGE SCALE GENOMIC DNA]</scope>
</reference>
<keyword evidence="4 11" id="KW-0808">Transferase</keyword>
<feature type="region of interest" description="Disordered" evidence="12">
    <location>
        <begin position="1"/>
        <end position="103"/>
    </location>
</feature>
<feature type="compositionally biased region" description="Low complexity" evidence="12">
    <location>
        <begin position="20"/>
        <end position="63"/>
    </location>
</feature>
<feature type="compositionally biased region" description="Basic and acidic residues" evidence="12">
    <location>
        <begin position="88"/>
        <end position="103"/>
    </location>
</feature>
<dbReference type="Proteomes" id="UP001642482">
    <property type="component" value="Unassembled WGS sequence"/>
</dbReference>
<evidence type="ECO:0000256" key="13">
    <source>
        <dbReference type="SAM" id="Phobius"/>
    </source>
</evidence>
<protein>
    <recommendedName>
        <fullName evidence="11">O-acyltransferase</fullName>
    </recommendedName>
</protein>
<dbReference type="PANTHER" id="PTHR10408">
    <property type="entry name" value="STEROL O-ACYLTRANSFERASE"/>
    <property type="match status" value="1"/>
</dbReference>
<proteinExistence type="inferred from homology"/>
<keyword evidence="7 13" id="KW-1133">Transmembrane helix</keyword>
<feature type="region of interest" description="Disordered" evidence="12">
    <location>
        <begin position="223"/>
        <end position="244"/>
    </location>
</feature>
<sequence>MDSSTSSAPIHHGSANPIEATSSSTNANDSTSAVSTGSTSHANASNTSSKTTTTNMTPTNGLTQRRARKDADDNTSSMSKNGDISGDSPKETGPDHSQPQHDDATIQQLRRAFQRKYRHVAAIHAQTQPSCLSHDSVVSPSFLGFRNLMVIVLVAGNLRLMIENIQKYGVLICIRCHDFRQHDVLLGLVLFLSIPIHLFVAFLIELGAAQQAQVWRRRTTDAKKHANVNSGGAKESTGTTSPTEDEARRFTTMWHVVAWLHALNISLALAIASYVVYFHIHHPLVGTIVEVHAIVVWLKTASYAFTNRDLRHAYLHPSRGEREALPALYALCPYPQNITMGNLIYFWWAPTLVYQPAYPRTPGPIRWMFVTKRLAEVFGLSVFIWFCSAQYAAPVLQNSLTKIASLDLFAILERLLKLSTISLVIWLAGFFAVFQSFLNAVAEITRFGDRGFYDDWWNSESLGVYWRTWNKPVYHFFRRHVYSPLLGRGWSPTSASLMVFVISALLHELAVGIPTHNIIGVAFFGMLMQLPLIFATMPLEKMHSPTGRLLGNSTFWISFTVLGQPFAALMYFYAWQAKYGSVSKQLAGQA</sequence>
<keyword evidence="6 11" id="KW-0256">Endoplasmic reticulum</keyword>
<dbReference type="InterPro" id="IPR014371">
    <property type="entry name" value="Oat_ACAT_DAG_ARE"/>
</dbReference>
<dbReference type="InterPro" id="IPR004299">
    <property type="entry name" value="MBOAT_fam"/>
</dbReference>
<feature type="transmembrane region" description="Helical" evidence="13">
    <location>
        <begin position="256"/>
        <end position="278"/>
    </location>
</feature>
<feature type="transmembrane region" description="Helical" evidence="13">
    <location>
        <begin position="489"/>
        <end position="506"/>
    </location>
</feature>
<keyword evidence="5 13" id="KW-0812">Transmembrane</keyword>
<comment type="pathway">
    <text evidence="2">Lipid metabolism.</text>
</comment>
<evidence type="ECO:0000256" key="10">
    <source>
        <dbReference type="ARBA" id="ARBA00023568"/>
    </source>
</evidence>
<evidence type="ECO:0000256" key="1">
    <source>
        <dbReference type="ARBA" id="ARBA00004477"/>
    </source>
</evidence>
<organism evidence="14 15">
    <name type="scientific">Sporothrix eucalyptigena</name>
    <dbReference type="NCBI Taxonomy" id="1812306"/>
    <lineage>
        <taxon>Eukaryota</taxon>
        <taxon>Fungi</taxon>
        <taxon>Dikarya</taxon>
        <taxon>Ascomycota</taxon>
        <taxon>Pezizomycotina</taxon>
        <taxon>Sordariomycetes</taxon>
        <taxon>Sordariomycetidae</taxon>
        <taxon>Ophiostomatales</taxon>
        <taxon>Ophiostomataceae</taxon>
        <taxon>Sporothrix</taxon>
    </lineage>
</organism>
<evidence type="ECO:0000256" key="12">
    <source>
        <dbReference type="SAM" id="MobiDB-lite"/>
    </source>
</evidence>
<keyword evidence="8 11" id="KW-0472">Membrane</keyword>
<dbReference type="PANTHER" id="PTHR10408:SF7">
    <property type="entry name" value="DIACYLGLYCEROL O-ACYLTRANSFERASE 1"/>
    <property type="match status" value="1"/>
</dbReference>
<evidence type="ECO:0000256" key="9">
    <source>
        <dbReference type="ARBA" id="ARBA00023315"/>
    </source>
</evidence>
<evidence type="ECO:0000256" key="7">
    <source>
        <dbReference type="ARBA" id="ARBA00022989"/>
    </source>
</evidence>
<feature type="transmembrane region" description="Helical" evidence="13">
    <location>
        <begin position="416"/>
        <end position="438"/>
    </location>
</feature>
<gene>
    <name evidence="14" type="ORF">SEUCBS140593_005313</name>
</gene>
<comment type="function">
    <text evidence="10">Sterol O-acyltransferase that catalyzes the formation of stery esters.</text>
</comment>
<evidence type="ECO:0000256" key="4">
    <source>
        <dbReference type="ARBA" id="ARBA00022679"/>
    </source>
</evidence>
<evidence type="ECO:0000256" key="2">
    <source>
        <dbReference type="ARBA" id="ARBA00005189"/>
    </source>
</evidence>
<name>A0ABP0BVQ5_9PEZI</name>
<evidence type="ECO:0000313" key="15">
    <source>
        <dbReference type="Proteomes" id="UP001642482"/>
    </source>
</evidence>
<dbReference type="Pfam" id="PF03062">
    <property type="entry name" value="MBOAT"/>
    <property type="match status" value="1"/>
</dbReference>
<keyword evidence="9 11" id="KW-0012">Acyltransferase</keyword>
<evidence type="ECO:0000256" key="6">
    <source>
        <dbReference type="ARBA" id="ARBA00022824"/>
    </source>
</evidence>
<dbReference type="PIRSF" id="PIRSF000439">
    <property type="entry name" value="Oat_ACAT_DAG_ARE"/>
    <property type="match status" value="1"/>
</dbReference>
<dbReference type="EMBL" id="CAWUHD010000051">
    <property type="protein sequence ID" value="CAK7223668.1"/>
    <property type="molecule type" value="Genomic_DNA"/>
</dbReference>
<evidence type="ECO:0000313" key="14">
    <source>
        <dbReference type="EMBL" id="CAK7223668.1"/>
    </source>
</evidence>
<feature type="transmembrane region" description="Helical" evidence="13">
    <location>
        <begin position="284"/>
        <end position="306"/>
    </location>
</feature>